<dbReference type="RefSeq" id="XP_033779459.1">
    <property type="nucleotide sequence ID" value="XM_033923568.1"/>
</dbReference>
<dbReference type="AlphaFoldDB" id="A0A6P8P712"/>
<gene>
    <name evidence="4" type="primary">LOC117349885</name>
</gene>
<dbReference type="Proteomes" id="UP000515159">
    <property type="component" value="Chromosome 16"/>
</dbReference>
<dbReference type="KEGG" id="gsh:117349885"/>
<dbReference type="PANTHER" id="PTHR21463:SF0">
    <property type="entry name" value="ANGIOPOIETIN-LIKE PROTEIN 8"/>
    <property type="match status" value="1"/>
</dbReference>
<proteinExistence type="predicted"/>
<keyword evidence="3" id="KW-1185">Reference proteome</keyword>
<dbReference type="GeneID" id="117349885"/>
<evidence type="ECO:0000313" key="4">
    <source>
        <dbReference type="RefSeq" id="XP_033779459.1"/>
    </source>
</evidence>
<dbReference type="OrthoDB" id="8951891at2759"/>
<dbReference type="InterPro" id="IPR026614">
    <property type="entry name" value="ANGPTL8"/>
</dbReference>
<evidence type="ECO:0000256" key="2">
    <source>
        <dbReference type="SAM" id="SignalP"/>
    </source>
</evidence>
<evidence type="ECO:0000256" key="1">
    <source>
        <dbReference type="SAM" id="MobiDB-lite"/>
    </source>
</evidence>
<feature type="chain" id="PRO_5028461225" evidence="2">
    <location>
        <begin position="30"/>
        <end position="210"/>
    </location>
</feature>
<name>A0A6P8P712_GEOSA</name>
<organism evidence="3 4">
    <name type="scientific">Geotrypetes seraphini</name>
    <name type="common">Gaboon caecilian</name>
    <name type="synonym">Caecilia seraphini</name>
    <dbReference type="NCBI Taxonomy" id="260995"/>
    <lineage>
        <taxon>Eukaryota</taxon>
        <taxon>Metazoa</taxon>
        <taxon>Chordata</taxon>
        <taxon>Craniata</taxon>
        <taxon>Vertebrata</taxon>
        <taxon>Euteleostomi</taxon>
        <taxon>Amphibia</taxon>
        <taxon>Gymnophiona</taxon>
        <taxon>Geotrypetes</taxon>
    </lineage>
</organism>
<evidence type="ECO:0000313" key="3">
    <source>
        <dbReference type="Proteomes" id="UP000515159"/>
    </source>
</evidence>
<protein>
    <submittedName>
        <fullName evidence="4">Uncharacterized protein LOC117349885</fullName>
    </submittedName>
</protein>
<dbReference type="PANTHER" id="PTHR21463">
    <property type="entry name" value="ANGIOPOIETIN-LIKE PROTEIN 8"/>
    <property type="match status" value="1"/>
</dbReference>
<dbReference type="GO" id="GO:0019216">
    <property type="term" value="P:regulation of lipid metabolic process"/>
    <property type="evidence" value="ECO:0007669"/>
    <property type="project" value="InterPro"/>
</dbReference>
<dbReference type="FunCoup" id="A0A6P8P712">
    <property type="interactions" value="82"/>
</dbReference>
<dbReference type="InParanoid" id="A0A6P8P712"/>
<feature type="region of interest" description="Disordered" evidence="1">
    <location>
        <begin position="162"/>
        <end position="210"/>
    </location>
</feature>
<reference evidence="4" key="1">
    <citation type="submission" date="2025-08" db="UniProtKB">
        <authorList>
            <consortium name="RefSeq"/>
        </authorList>
    </citation>
    <scope>IDENTIFICATION</scope>
</reference>
<sequence length="210" mass="23675">MRVMRPALLLLEPGMAALLLVSLVLQSSALPVHHAAGRAQRDEVDVLIYGVLQFSQALKENYRSTIAKIQKAFHRLEVCNQTLGALRGEAMNIRQTGQRLKGTIGALQTEERMMRLKSLAIHRTLQDMQEEQKNQQEQLRKVENWLSLLRWWLARRDAHSPSALKTQAEHHHPVPEGSATVAAEEIPGTGTATDRQQPEKAAPLKQHRLK</sequence>
<feature type="signal peptide" evidence="2">
    <location>
        <begin position="1"/>
        <end position="29"/>
    </location>
</feature>
<accession>A0A6P8P712</accession>
<dbReference type="GO" id="GO:0070328">
    <property type="term" value="P:triglyceride homeostasis"/>
    <property type="evidence" value="ECO:0007669"/>
    <property type="project" value="InterPro"/>
</dbReference>
<keyword evidence="2" id="KW-0732">Signal</keyword>